<proteinExistence type="predicted"/>
<gene>
    <name evidence="3" type="primary">LOC113463591</name>
</gene>
<name>A0A8B9AQV6_PHODC</name>
<reference evidence="2" key="1">
    <citation type="journal article" date="2019" name="Nat. Commun.">
        <title>Genome-wide association mapping of date palm fruit traits.</title>
        <authorList>
            <person name="Hazzouri K.M."/>
            <person name="Gros-Balthazard M."/>
            <person name="Flowers J.M."/>
            <person name="Copetti D."/>
            <person name="Lemansour A."/>
            <person name="Lebrun M."/>
            <person name="Masmoudi K."/>
            <person name="Ferrand S."/>
            <person name="Dhar M.I."/>
            <person name="Fresquez Z.A."/>
            <person name="Rosas U."/>
            <person name="Zhang J."/>
            <person name="Talag J."/>
            <person name="Lee S."/>
            <person name="Kudrna D."/>
            <person name="Powell R.F."/>
            <person name="Leitch I.J."/>
            <person name="Krueger R.R."/>
            <person name="Wing R.A."/>
            <person name="Amiri K.M.A."/>
            <person name="Purugganan M.D."/>
        </authorList>
    </citation>
    <scope>NUCLEOTIDE SEQUENCE [LARGE SCALE GENOMIC DNA]</scope>
    <source>
        <strain evidence="2">cv. Khalas</strain>
    </source>
</reference>
<evidence type="ECO:0000313" key="3">
    <source>
        <dbReference type="RefSeq" id="XP_038988815.1"/>
    </source>
</evidence>
<feature type="region of interest" description="Disordered" evidence="1">
    <location>
        <begin position="1"/>
        <end position="81"/>
    </location>
</feature>
<reference evidence="3" key="2">
    <citation type="submission" date="2025-08" db="UniProtKB">
        <authorList>
            <consortium name="RefSeq"/>
        </authorList>
    </citation>
    <scope>IDENTIFICATION</scope>
    <source>
        <tissue evidence="3">Young leaves</tissue>
    </source>
</reference>
<dbReference type="RefSeq" id="XP_038988815.1">
    <property type="nucleotide sequence ID" value="XM_039132887.1"/>
</dbReference>
<keyword evidence="2" id="KW-1185">Reference proteome</keyword>
<dbReference type="GeneID" id="113463591"/>
<accession>A0A8B9AQV6</accession>
<dbReference type="PANTHER" id="PTHR31170:SF25">
    <property type="entry name" value="BNAA09G04570D PROTEIN"/>
    <property type="match status" value="1"/>
</dbReference>
<dbReference type="KEGG" id="pda:113463591"/>
<dbReference type="OrthoDB" id="1858139at2759"/>
<dbReference type="Proteomes" id="UP000228380">
    <property type="component" value="Chromosome 1"/>
</dbReference>
<dbReference type="PANTHER" id="PTHR31170">
    <property type="entry name" value="BNAC04G53230D PROTEIN"/>
    <property type="match status" value="1"/>
</dbReference>
<dbReference type="AlphaFoldDB" id="A0A8B9AQV6"/>
<evidence type="ECO:0000313" key="2">
    <source>
        <dbReference type="Proteomes" id="UP000228380"/>
    </source>
</evidence>
<organism evidence="2 3">
    <name type="scientific">Phoenix dactylifera</name>
    <name type="common">Date palm</name>
    <dbReference type="NCBI Taxonomy" id="42345"/>
    <lineage>
        <taxon>Eukaryota</taxon>
        <taxon>Viridiplantae</taxon>
        <taxon>Streptophyta</taxon>
        <taxon>Embryophyta</taxon>
        <taxon>Tracheophyta</taxon>
        <taxon>Spermatophyta</taxon>
        <taxon>Magnoliopsida</taxon>
        <taxon>Liliopsida</taxon>
        <taxon>Arecaceae</taxon>
        <taxon>Coryphoideae</taxon>
        <taxon>Phoeniceae</taxon>
        <taxon>Phoenix</taxon>
    </lineage>
</organism>
<evidence type="ECO:0000256" key="1">
    <source>
        <dbReference type="SAM" id="MobiDB-lite"/>
    </source>
</evidence>
<dbReference type="Pfam" id="PF03140">
    <property type="entry name" value="DUF247"/>
    <property type="match status" value="1"/>
</dbReference>
<dbReference type="InterPro" id="IPR004158">
    <property type="entry name" value="DUF247_pln"/>
</dbReference>
<protein>
    <submittedName>
        <fullName evidence="3">UPF0481 protein At3g47200-like</fullName>
    </submittedName>
</protein>
<sequence length="291" mass="33641">MDPQSRTVEDEVCPSPTSAFHRDTIPNEASARPEPTPSRLAPTLFPRESGPNNESLYLRKPRASYTSRGMPPTDTSTTSCQTDEAWITKVRNNINLAQPRDHPNGPCTIFKVPEHIRQLNREAYEPVIAFLGPFHRNSRESSFMKCYKWQCVRHLLSRHQSQEQESQLLNKCLLELKKKVDKVRSCYSEEFSELDAEDMAVIMLLDGCFIIYLMCPMKESWNPRRLQRMMEKREGEVVLNIDEKDEQLEGPTMAGLFTIDVVIYDLLKLENQIPFFIIKLLFDLLKPCEDG</sequence>